<gene>
    <name evidence="5" type="ORF">BDV95DRAFT_608487</name>
</gene>
<comment type="caution">
    <text evidence="5">The sequence shown here is derived from an EMBL/GenBank/DDBJ whole genome shotgun (WGS) entry which is preliminary data.</text>
</comment>
<accession>A0A7C8I362</accession>
<keyword evidence="2 4" id="KW-1133">Transmembrane helix</keyword>
<sequence length="194" mass="20885">MSHHSSGSTAPNTANGECISEMLWNWTVVDACFLSSSWHIKSNAMFAASCIGIALLVVCLEVLRRAGKEHDAYLQRQFTRHLRRRQRSLLSSAADCCEPGARGALSSAYATFRASPLQQLCRALLHGATVGLAYIVMLLAMHYNGYVIISIVLGAVVGKFLCDWMVLRVPYSGVGEKSERDTGGDGAGPTGCCA</sequence>
<evidence type="ECO:0000313" key="6">
    <source>
        <dbReference type="Proteomes" id="UP000481861"/>
    </source>
</evidence>
<dbReference type="PANTHER" id="PTHR12483:SF79">
    <property type="entry name" value="COPPER TRANSPORT PROTEIN"/>
    <property type="match status" value="1"/>
</dbReference>
<proteinExistence type="inferred from homology"/>
<keyword evidence="4" id="KW-0406">Ion transport</keyword>
<keyword evidence="6" id="KW-1185">Reference proteome</keyword>
<name>A0A7C8I362_9PLEO</name>
<keyword evidence="4" id="KW-0187">Copper transport</keyword>
<feature type="transmembrane region" description="Helical" evidence="4">
    <location>
        <begin position="123"/>
        <end position="141"/>
    </location>
</feature>
<evidence type="ECO:0000256" key="1">
    <source>
        <dbReference type="ARBA" id="ARBA00022692"/>
    </source>
</evidence>
<dbReference type="InterPro" id="IPR007274">
    <property type="entry name" value="Cop_transporter"/>
</dbReference>
<keyword evidence="4" id="KW-0186">Copper</keyword>
<protein>
    <recommendedName>
        <fullName evidence="4">Copper transport protein</fullName>
    </recommendedName>
</protein>
<evidence type="ECO:0000313" key="5">
    <source>
        <dbReference type="EMBL" id="KAF2869648.1"/>
    </source>
</evidence>
<evidence type="ECO:0000256" key="3">
    <source>
        <dbReference type="ARBA" id="ARBA00023136"/>
    </source>
</evidence>
<comment type="similarity">
    <text evidence="4">Belongs to the copper transporter (Ctr) (TC 1.A.56) family. SLC31A subfamily.</text>
</comment>
<organism evidence="5 6">
    <name type="scientific">Massariosphaeria phaeospora</name>
    <dbReference type="NCBI Taxonomy" id="100035"/>
    <lineage>
        <taxon>Eukaryota</taxon>
        <taxon>Fungi</taxon>
        <taxon>Dikarya</taxon>
        <taxon>Ascomycota</taxon>
        <taxon>Pezizomycotina</taxon>
        <taxon>Dothideomycetes</taxon>
        <taxon>Pleosporomycetidae</taxon>
        <taxon>Pleosporales</taxon>
        <taxon>Pleosporales incertae sedis</taxon>
        <taxon>Massariosphaeria</taxon>
    </lineage>
</organism>
<evidence type="ECO:0000256" key="4">
    <source>
        <dbReference type="RuleBase" id="RU367022"/>
    </source>
</evidence>
<keyword evidence="1 4" id="KW-0812">Transmembrane</keyword>
<feature type="transmembrane region" description="Helical" evidence="4">
    <location>
        <begin position="147"/>
        <end position="167"/>
    </location>
</feature>
<evidence type="ECO:0000256" key="2">
    <source>
        <dbReference type="ARBA" id="ARBA00022989"/>
    </source>
</evidence>
<keyword evidence="4" id="KW-0813">Transport</keyword>
<dbReference type="EMBL" id="JAADJZ010000015">
    <property type="protein sequence ID" value="KAF2869648.1"/>
    <property type="molecule type" value="Genomic_DNA"/>
</dbReference>
<dbReference type="GO" id="GO:0005375">
    <property type="term" value="F:copper ion transmembrane transporter activity"/>
    <property type="evidence" value="ECO:0007669"/>
    <property type="project" value="UniProtKB-UniRule"/>
</dbReference>
<reference evidence="5 6" key="1">
    <citation type="submission" date="2020-01" db="EMBL/GenBank/DDBJ databases">
        <authorList>
            <consortium name="DOE Joint Genome Institute"/>
            <person name="Haridas S."/>
            <person name="Albert R."/>
            <person name="Binder M."/>
            <person name="Bloem J."/>
            <person name="Labutti K."/>
            <person name="Salamov A."/>
            <person name="Andreopoulos B."/>
            <person name="Baker S.E."/>
            <person name="Barry K."/>
            <person name="Bills G."/>
            <person name="Bluhm B.H."/>
            <person name="Cannon C."/>
            <person name="Castanera R."/>
            <person name="Culley D.E."/>
            <person name="Daum C."/>
            <person name="Ezra D."/>
            <person name="Gonzalez J.B."/>
            <person name="Henrissat B."/>
            <person name="Kuo A."/>
            <person name="Liang C."/>
            <person name="Lipzen A."/>
            <person name="Lutzoni F."/>
            <person name="Magnuson J."/>
            <person name="Mondo S."/>
            <person name="Nolan M."/>
            <person name="Ohm R."/>
            <person name="Pangilinan J."/>
            <person name="Park H.-J.H."/>
            <person name="Ramirez L."/>
            <person name="Alfaro M."/>
            <person name="Sun H."/>
            <person name="Tritt A."/>
            <person name="Yoshinaga Y."/>
            <person name="Zwiers L.-H.L."/>
            <person name="Turgeon B.G."/>
            <person name="Goodwin S.B."/>
            <person name="Spatafora J.W."/>
            <person name="Crous P.W."/>
            <person name="Grigoriev I.V."/>
        </authorList>
    </citation>
    <scope>NUCLEOTIDE SEQUENCE [LARGE SCALE GENOMIC DNA]</scope>
    <source>
        <strain evidence="5 6">CBS 611.86</strain>
    </source>
</reference>
<dbReference type="Pfam" id="PF04145">
    <property type="entry name" value="Ctr"/>
    <property type="match status" value="1"/>
</dbReference>
<dbReference type="GO" id="GO:0016020">
    <property type="term" value="C:membrane"/>
    <property type="evidence" value="ECO:0007669"/>
    <property type="project" value="UniProtKB-SubCell"/>
</dbReference>
<dbReference type="Proteomes" id="UP000481861">
    <property type="component" value="Unassembled WGS sequence"/>
</dbReference>
<keyword evidence="3 4" id="KW-0472">Membrane</keyword>
<dbReference type="PANTHER" id="PTHR12483">
    <property type="entry name" value="SOLUTE CARRIER FAMILY 31 COPPER TRANSPORTERS"/>
    <property type="match status" value="1"/>
</dbReference>
<feature type="transmembrane region" description="Helical" evidence="4">
    <location>
        <begin position="44"/>
        <end position="63"/>
    </location>
</feature>
<dbReference type="AlphaFoldDB" id="A0A7C8I362"/>
<comment type="subcellular location">
    <subcellularLocation>
        <location evidence="4">Membrane</location>
        <topology evidence="4">Multi-pass membrane protein</topology>
    </subcellularLocation>
</comment>
<dbReference type="OrthoDB" id="161814at2759"/>